<feature type="compositionally biased region" description="Polar residues" evidence="1">
    <location>
        <begin position="71"/>
        <end position="81"/>
    </location>
</feature>
<dbReference type="EMBL" id="JAHRIP010058470">
    <property type="protein sequence ID" value="MEQ2304015.1"/>
    <property type="molecule type" value="Genomic_DNA"/>
</dbReference>
<accession>A0ABV0ZD38</accession>
<keyword evidence="3" id="KW-1185">Reference proteome</keyword>
<reference evidence="2 3" key="1">
    <citation type="submission" date="2021-06" db="EMBL/GenBank/DDBJ databases">
        <authorList>
            <person name="Palmer J.M."/>
        </authorList>
    </citation>
    <scope>NUCLEOTIDE SEQUENCE [LARGE SCALE GENOMIC DNA]</scope>
    <source>
        <strain evidence="2 3">AS_MEX2019</strain>
        <tissue evidence="2">Muscle</tissue>
    </source>
</reference>
<sequence>MPEKLEERLRFYARQIKIRRASLLYSSPELTAKVREMEEDYRTAHLHPLQLFRALLQSSPRQLFQSAAAVQPTSGLQSSAAAKQPTPGLQHFAADEQPTPSLQSFAAAEQPTPGLQ</sequence>
<comment type="caution">
    <text evidence="2">The sequence shown here is derived from an EMBL/GenBank/DDBJ whole genome shotgun (WGS) entry which is preliminary data.</text>
</comment>
<organism evidence="2 3">
    <name type="scientific">Ameca splendens</name>
    <dbReference type="NCBI Taxonomy" id="208324"/>
    <lineage>
        <taxon>Eukaryota</taxon>
        <taxon>Metazoa</taxon>
        <taxon>Chordata</taxon>
        <taxon>Craniata</taxon>
        <taxon>Vertebrata</taxon>
        <taxon>Euteleostomi</taxon>
        <taxon>Actinopterygii</taxon>
        <taxon>Neopterygii</taxon>
        <taxon>Teleostei</taxon>
        <taxon>Neoteleostei</taxon>
        <taxon>Acanthomorphata</taxon>
        <taxon>Ovalentaria</taxon>
        <taxon>Atherinomorphae</taxon>
        <taxon>Cyprinodontiformes</taxon>
        <taxon>Goodeidae</taxon>
        <taxon>Ameca</taxon>
    </lineage>
</organism>
<evidence type="ECO:0000256" key="1">
    <source>
        <dbReference type="SAM" id="MobiDB-lite"/>
    </source>
</evidence>
<evidence type="ECO:0000313" key="2">
    <source>
        <dbReference type="EMBL" id="MEQ2304015.1"/>
    </source>
</evidence>
<protein>
    <submittedName>
        <fullName evidence="2">Uncharacterized protein</fullName>
    </submittedName>
</protein>
<gene>
    <name evidence="2" type="ORF">AMECASPLE_022702</name>
</gene>
<feature type="region of interest" description="Disordered" evidence="1">
    <location>
        <begin position="68"/>
        <end position="116"/>
    </location>
</feature>
<proteinExistence type="predicted"/>
<name>A0ABV0ZD38_9TELE</name>
<evidence type="ECO:0000313" key="3">
    <source>
        <dbReference type="Proteomes" id="UP001469553"/>
    </source>
</evidence>
<dbReference type="Proteomes" id="UP001469553">
    <property type="component" value="Unassembled WGS sequence"/>
</dbReference>